<evidence type="ECO:0000259" key="2">
    <source>
        <dbReference type="Pfam" id="PF01965"/>
    </source>
</evidence>
<sequence>MEIEILLYEGFDELDAIGPYETFQTAAEAGGDLAASLVTHHPTERITASHGLRVEPDGELSEPDLLVVPGGGWSDRNDRGTWGEYERNDIPPLLAERYDRGATVASVCTGAMLSERAGLLDGRPAITHASALDDLRETAAEVVENVENAGEKRITSGRTNEAVPRVVDSEEHGPSGPTSETVPRVVDDGDLLTAGGVTSGIDLALWLLERELSGGLAEEVATTLEYERGAVYRS</sequence>
<dbReference type="InterPro" id="IPR002818">
    <property type="entry name" value="DJ-1/PfpI"/>
</dbReference>
<dbReference type="EMBL" id="AOHV01000027">
    <property type="protein sequence ID" value="ELY37069.1"/>
    <property type="molecule type" value="Genomic_DNA"/>
</dbReference>
<dbReference type="Pfam" id="PF01965">
    <property type="entry name" value="DJ-1_PfpI"/>
    <property type="match status" value="1"/>
</dbReference>
<dbReference type="GeneID" id="9420776"/>
<dbReference type="Gene3D" id="3.40.50.880">
    <property type="match status" value="1"/>
</dbReference>
<dbReference type="InterPro" id="IPR052158">
    <property type="entry name" value="INH-QAR"/>
</dbReference>
<organism evidence="3 5">
    <name type="scientific">Halalkalicoccus jeotgali (strain DSM 18796 / CECT 7217 / JCM 14584 / KCTC 4019 / B3)</name>
    <dbReference type="NCBI Taxonomy" id="795797"/>
    <lineage>
        <taxon>Archaea</taxon>
        <taxon>Methanobacteriati</taxon>
        <taxon>Methanobacteriota</taxon>
        <taxon>Stenosarchaea group</taxon>
        <taxon>Halobacteria</taxon>
        <taxon>Halobacteriales</taxon>
        <taxon>Halococcaceae</taxon>
        <taxon>Halalkalicoccus</taxon>
    </lineage>
</organism>
<keyword evidence="6" id="KW-1185">Reference proteome</keyword>
<protein>
    <submittedName>
        <fullName evidence="3">ThiJ/PfpI domain protein</fullName>
    </submittedName>
    <submittedName>
        <fullName evidence="4">ThiJ/PfpI domain-containing protein</fullName>
    </submittedName>
</protein>
<dbReference type="EMBL" id="CP002062">
    <property type="protein sequence ID" value="ADJ16334.1"/>
    <property type="molecule type" value="Genomic_DNA"/>
</dbReference>
<dbReference type="PANTHER" id="PTHR43130:SF3">
    <property type="entry name" value="HTH-TYPE TRANSCRIPTIONAL REGULATOR RV1931C"/>
    <property type="match status" value="1"/>
</dbReference>
<dbReference type="InterPro" id="IPR029062">
    <property type="entry name" value="Class_I_gatase-like"/>
</dbReference>
<evidence type="ECO:0000256" key="1">
    <source>
        <dbReference type="SAM" id="MobiDB-lite"/>
    </source>
</evidence>
<proteinExistence type="predicted"/>
<feature type="region of interest" description="Disordered" evidence="1">
    <location>
        <begin position="158"/>
        <end position="185"/>
    </location>
</feature>
<dbReference type="Proteomes" id="UP000011645">
    <property type="component" value="Unassembled WGS sequence"/>
</dbReference>
<dbReference type="KEGG" id="hje:HacjB3_14775"/>
<dbReference type="OrthoDB" id="8348at2157"/>
<dbReference type="STRING" id="795797.HacjB3_14775"/>
<reference evidence="3 5" key="1">
    <citation type="journal article" date="2010" name="J. Bacteriol.">
        <title>Complete genome sequence of Halalkalicoccus jeotgali B3(T), an extremely halophilic archaeon.</title>
        <authorList>
            <person name="Roh S.W."/>
            <person name="Nam Y.D."/>
            <person name="Nam S.H."/>
            <person name="Choi S.H."/>
            <person name="Park H.S."/>
            <person name="Bae J.W."/>
        </authorList>
    </citation>
    <scope>NUCLEOTIDE SEQUENCE [LARGE SCALE GENOMIC DNA]</scope>
    <source>
        <strain evidence="3">B3</strain>
        <strain evidence="5">DSM 18796 / CECT 7217 / JCM 14584 / KCTC 4019 / B3</strain>
    </source>
</reference>
<dbReference type="eggNOG" id="arCOG00769">
    <property type="taxonomic scope" value="Archaea"/>
</dbReference>
<dbReference type="PATRIC" id="fig|795797.18.peg.2961"/>
<evidence type="ECO:0000313" key="5">
    <source>
        <dbReference type="Proteomes" id="UP000000390"/>
    </source>
</evidence>
<name>D8J965_HALJB</name>
<evidence type="ECO:0000313" key="6">
    <source>
        <dbReference type="Proteomes" id="UP000011645"/>
    </source>
</evidence>
<dbReference type="PANTHER" id="PTHR43130">
    <property type="entry name" value="ARAC-FAMILY TRANSCRIPTIONAL REGULATOR"/>
    <property type="match status" value="1"/>
</dbReference>
<reference evidence="4 6" key="2">
    <citation type="journal article" date="2014" name="PLoS Genet.">
        <title>Phylogenetically driven sequencing of extremely halophilic archaea reveals strategies for static and dynamic osmo-response.</title>
        <authorList>
            <person name="Becker E.A."/>
            <person name="Seitzer P.M."/>
            <person name="Tritt A."/>
            <person name="Larsen D."/>
            <person name="Krusor M."/>
            <person name="Yao A.I."/>
            <person name="Wu D."/>
            <person name="Madern D."/>
            <person name="Eisen J.A."/>
            <person name="Darling A.E."/>
            <person name="Facciotti M.T."/>
        </authorList>
    </citation>
    <scope>NUCLEOTIDE SEQUENCE [LARGE SCALE GENOMIC DNA]</scope>
    <source>
        <strain evidence="4">B3</strain>
        <strain evidence="6">DSM 18796 / CECT 7217 / JCM 14584 / KCTC 4019 / B3</strain>
    </source>
</reference>
<accession>D8J965</accession>
<evidence type="ECO:0000313" key="4">
    <source>
        <dbReference type="EMBL" id="ELY37069.1"/>
    </source>
</evidence>
<gene>
    <name evidence="3" type="ordered locus">HacjB3_14775</name>
    <name evidence="4" type="ORF">C497_10008</name>
</gene>
<dbReference type="HOGENOM" id="CLU_000445_44_1_2"/>
<dbReference type="AlphaFoldDB" id="D8J965"/>
<dbReference type="CDD" id="cd03139">
    <property type="entry name" value="GATase1_PfpI_2"/>
    <property type="match status" value="1"/>
</dbReference>
<dbReference type="Proteomes" id="UP000000390">
    <property type="component" value="Chromosome"/>
</dbReference>
<dbReference type="SUPFAM" id="SSF52317">
    <property type="entry name" value="Class I glutamine amidotransferase-like"/>
    <property type="match status" value="1"/>
</dbReference>
<dbReference type="RefSeq" id="WP_008416416.1">
    <property type="nucleotide sequence ID" value="NC_014297.1"/>
</dbReference>
<feature type="domain" description="DJ-1/PfpI" evidence="2">
    <location>
        <begin position="3"/>
        <end position="209"/>
    </location>
</feature>
<evidence type="ECO:0000313" key="3">
    <source>
        <dbReference type="EMBL" id="ADJ16334.1"/>
    </source>
</evidence>